<proteinExistence type="predicted"/>
<comment type="caution">
    <text evidence="1">The sequence shown here is derived from an EMBL/GenBank/DDBJ whole genome shotgun (WGS) entry which is preliminary data.</text>
</comment>
<sequence>MGLLCNYVDAMRTSTLFASTAKLATKLPTTHETKPWSPRPEPLRASLASTKITQSPSKRLADLKILKTLAPALFGEVLLCLDAKTGGHVAVKRVDLRCAHAHVTIGKAIRVVESLEQERAVHAKLVDAASTNLLVLEEEVHCHGHLYLIFPYCARGDLFDVVRNSPFDGRLTEALARPFLQDVVQGLLCLKRNGFAHRDISLENVLLDATGGCYVCDFGLAIHHGKRQVPGRVGKAWYMAPEVYAANEPYDALQADMWSLGVLLAIMLMGAPLVEKPACTDRRFCVLNQAGSVRGLYKLFPSELADVTWDLLDKLLRINPTERPTLEQVADHAFLACR</sequence>
<evidence type="ECO:0000313" key="1">
    <source>
        <dbReference type="EMBL" id="KAI9921423.1"/>
    </source>
</evidence>
<organism evidence="1 2">
    <name type="scientific">Peronosclerospora sorghi</name>
    <dbReference type="NCBI Taxonomy" id="230839"/>
    <lineage>
        <taxon>Eukaryota</taxon>
        <taxon>Sar</taxon>
        <taxon>Stramenopiles</taxon>
        <taxon>Oomycota</taxon>
        <taxon>Peronosporomycetes</taxon>
        <taxon>Peronosporales</taxon>
        <taxon>Peronosporaceae</taxon>
        <taxon>Peronosclerospora</taxon>
    </lineage>
</organism>
<evidence type="ECO:0000313" key="2">
    <source>
        <dbReference type="Proteomes" id="UP001163321"/>
    </source>
</evidence>
<dbReference type="EMBL" id="CM047580">
    <property type="protein sequence ID" value="KAI9921423.1"/>
    <property type="molecule type" value="Genomic_DNA"/>
</dbReference>
<accession>A0ACC0WU77</accession>
<dbReference type="Proteomes" id="UP001163321">
    <property type="component" value="Chromosome 1"/>
</dbReference>
<protein>
    <submittedName>
        <fullName evidence="1">Uncharacterized protein</fullName>
    </submittedName>
</protein>
<name>A0ACC0WU77_9STRA</name>
<gene>
    <name evidence="1" type="ORF">PsorP6_001791</name>
</gene>
<reference evidence="1 2" key="1">
    <citation type="journal article" date="2022" name="bioRxiv">
        <title>The genome of the oomycete Peronosclerospora sorghi, a cosmopolitan pathogen of maize and sorghum, is inflated with dispersed pseudogenes.</title>
        <authorList>
            <person name="Fletcher K."/>
            <person name="Martin F."/>
            <person name="Isakeit T."/>
            <person name="Cavanaugh K."/>
            <person name="Magill C."/>
            <person name="Michelmore R."/>
        </authorList>
    </citation>
    <scope>NUCLEOTIDE SEQUENCE [LARGE SCALE GENOMIC DNA]</scope>
    <source>
        <strain evidence="1">P6</strain>
    </source>
</reference>
<keyword evidence="2" id="KW-1185">Reference proteome</keyword>